<dbReference type="Proteomes" id="UP000824469">
    <property type="component" value="Unassembled WGS sequence"/>
</dbReference>
<comment type="caution">
    <text evidence="1">The sequence shown here is derived from an EMBL/GenBank/DDBJ whole genome shotgun (WGS) entry which is preliminary data.</text>
</comment>
<gene>
    <name evidence="1" type="ORF">KI387_025489</name>
</gene>
<feature type="non-terminal residue" evidence="1">
    <location>
        <position position="1"/>
    </location>
</feature>
<protein>
    <submittedName>
        <fullName evidence="1">Uncharacterized protein</fullName>
    </submittedName>
</protein>
<keyword evidence="2" id="KW-1185">Reference proteome</keyword>
<feature type="non-terminal residue" evidence="1">
    <location>
        <position position="59"/>
    </location>
</feature>
<accession>A0AA38FW46</accession>
<evidence type="ECO:0000313" key="2">
    <source>
        <dbReference type="Proteomes" id="UP000824469"/>
    </source>
</evidence>
<dbReference type="AlphaFoldDB" id="A0AA38FW46"/>
<sequence length="59" mass="6466">TIASFTNTRVTHPDSRARGEYVLARPASHGYTSRGGGARPCVSNAFHYTGSWFTDYASR</sequence>
<evidence type="ECO:0000313" key="1">
    <source>
        <dbReference type="EMBL" id="KAH9310454.1"/>
    </source>
</evidence>
<name>A0AA38FW46_TAXCH</name>
<organism evidence="1 2">
    <name type="scientific">Taxus chinensis</name>
    <name type="common">Chinese yew</name>
    <name type="synonym">Taxus wallichiana var. chinensis</name>
    <dbReference type="NCBI Taxonomy" id="29808"/>
    <lineage>
        <taxon>Eukaryota</taxon>
        <taxon>Viridiplantae</taxon>
        <taxon>Streptophyta</taxon>
        <taxon>Embryophyta</taxon>
        <taxon>Tracheophyta</taxon>
        <taxon>Spermatophyta</taxon>
        <taxon>Pinopsida</taxon>
        <taxon>Pinidae</taxon>
        <taxon>Conifers II</taxon>
        <taxon>Cupressales</taxon>
        <taxon>Taxaceae</taxon>
        <taxon>Taxus</taxon>
    </lineage>
</organism>
<proteinExistence type="predicted"/>
<dbReference type="EMBL" id="JAHRHJ020000006">
    <property type="protein sequence ID" value="KAH9310454.1"/>
    <property type="molecule type" value="Genomic_DNA"/>
</dbReference>
<reference evidence="1 2" key="1">
    <citation type="journal article" date="2021" name="Nat. Plants">
        <title>The Taxus genome provides insights into paclitaxel biosynthesis.</title>
        <authorList>
            <person name="Xiong X."/>
            <person name="Gou J."/>
            <person name="Liao Q."/>
            <person name="Li Y."/>
            <person name="Zhou Q."/>
            <person name="Bi G."/>
            <person name="Li C."/>
            <person name="Du R."/>
            <person name="Wang X."/>
            <person name="Sun T."/>
            <person name="Guo L."/>
            <person name="Liang H."/>
            <person name="Lu P."/>
            <person name="Wu Y."/>
            <person name="Zhang Z."/>
            <person name="Ro D.K."/>
            <person name="Shang Y."/>
            <person name="Huang S."/>
            <person name="Yan J."/>
        </authorList>
    </citation>
    <scope>NUCLEOTIDE SEQUENCE [LARGE SCALE GENOMIC DNA]</scope>
    <source>
        <strain evidence="1">Ta-2019</strain>
    </source>
</reference>